<protein>
    <submittedName>
        <fullName evidence="1">Uncharacterized protein</fullName>
    </submittedName>
</protein>
<accession>A0A5B7K9R2</accession>
<evidence type="ECO:0000313" key="1">
    <source>
        <dbReference type="EMBL" id="MPD01938.1"/>
    </source>
</evidence>
<gene>
    <name evidence="1" type="ORF">E2C01_097489</name>
</gene>
<keyword evidence="2" id="KW-1185">Reference proteome</keyword>
<evidence type="ECO:0000313" key="2">
    <source>
        <dbReference type="Proteomes" id="UP000324222"/>
    </source>
</evidence>
<comment type="caution">
    <text evidence="1">The sequence shown here is derived from an EMBL/GenBank/DDBJ whole genome shotgun (WGS) entry which is preliminary data.</text>
</comment>
<name>A0A5B7K9R2_PORTR</name>
<proteinExistence type="predicted"/>
<sequence length="69" mass="8092">MPYTETWRVSGEGWRREERRGGGEVEVPRVERQVEAIEGVDTLTHLFNLSHLRALYLPVGHFLPDHRPR</sequence>
<dbReference type="AlphaFoldDB" id="A0A5B7K9R2"/>
<reference evidence="1 2" key="1">
    <citation type="submission" date="2019-05" db="EMBL/GenBank/DDBJ databases">
        <title>Another draft genome of Portunus trituberculatus and its Hox gene families provides insights of decapod evolution.</title>
        <authorList>
            <person name="Jeong J.-H."/>
            <person name="Song I."/>
            <person name="Kim S."/>
            <person name="Choi T."/>
            <person name="Kim D."/>
            <person name="Ryu S."/>
            <person name="Kim W."/>
        </authorList>
    </citation>
    <scope>NUCLEOTIDE SEQUENCE [LARGE SCALE GENOMIC DNA]</scope>
    <source>
        <tissue evidence="1">Muscle</tissue>
    </source>
</reference>
<dbReference type="Proteomes" id="UP000324222">
    <property type="component" value="Unassembled WGS sequence"/>
</dbReference>
<organism evidence="1 2">
    <name type="scientific">Portunus trituberculatus</name>
    <name type="common">Swimming crab</name>
    <name type="synonym">Neptunus trituberculatus</name>
    <dbReference type="NCBI Taxonomy" id="210409"/>
    <lineage>
        <taxon>Eukaryota</taxon>
        <taxon>Metazoa</taxon>
        <taxon>Ecdysozoa</taxon>
        <taxon>Arthropoda</taxon>
        <taxon>Crustacea</taxon>
        <taxon>Multicrustacea</taxon>
        <taxon>Malacostraca</taxon>
        <taxon>Eumalacostraca</taxon>
        <taxon>Eucarida</taxon>
        <taxon>Decapoda</taxon>
        <taxon>Pleocyemata</taxon>
        <taxon>Brachyura</taxon>
        <taxon>Eubrachyura</taxon>
        <taxon>Portunoidea</taxon>
        <taxon>Portunidae</taxon>
        <taxon>Portuninae</taxon>
        <taxon>Portunus</taxon>
    </lineage>
</organism>
<dbReference type="EMBL" id="VSRR010129256">
    <property type="protein sequence ID" value="MPD01938.1"/>
    <property type="molecule type" value="Genomic_DNA"/>
</dbReference>